<dbReference type="PANTHER" id="PTHR43476">
    <property type="entry name" value="3-(3-HYDROXY-PHENYL)PROPIONATE/3-HYDROXYCINNAMIC ACID HYDROXYLASE"/>
    <property type="match status" value="1"/>
</dbReference>
<organism evidence="6 7">
    <name type="scientific">Rhizodiscina lignyota</name>
    <dbReference type="NCBI Taxonomy" id="1504668"/>
    <lineage>
        <taxon>Eukaryota</taxon>
        <taxon>Fungi</taxon>
        <taxon>Dikarya</taxon>
        <taxon>Ascomycota</taxon>
        <taxon>Pezizomycotina</taxon>
        <taxon>Dothideomycetes</taxon>
        <taxon>Pleosporomycetidae</taxon>
        <taxon>Aulographales</taxon>
        <taxon>Rhizodiscinaceae</taxon>
        <taxon>Rhizodiscina</taxon>
    </lineage>
</organism>
<keyword evidence="2" id="KW-0274">FAD</keyword>
<dbReference type="InterPro" id="IPR036188">
    <property type="entry name" value="FAD/NAD-bd_sf"/>
</dbReference>
<dbReference type="PRINTS" id="PR00420">
    <property type="entry name" value="RNGMNOXGNASE"/>
</dbReference>
<dbReference type="GO" id="GO:0016491">
    <property type="term" value="F:oxidoreductase activity"/>
    <property type="evidence" value="ECO:0007669"/>
    <property type="project" value="UniProtKB-KW"/>
</dbReference>
<dbReference type="SUPFAM" id="SSF51905">
    <property type="entry name" value="FAD/NAD(P)-binding domain"/>
    <property type="match status" value="1"/>
</dbReference>
<sequence>MAQTKPKISVLVVGAGPVGLLTSLRVAKEGIQVTVLEALPAVEESPRAMAYQPIAVKELDRAGILADVRAVGGSGKSVCWRKTSTGEVIVRMERFVTPEHPYENLVIGQHELAAVILQHLEKLPGVKVCWNTRVVKVERNDDEAVRVAAERPDGEVEFYDGDYLVGADGGRSTIRKLCEIPFDGFQYPEQLVSTNVYYPFDKFGWEDANFLIDPEHWALVAKINEKGLYRVSYGERDGLTQQQIEERMPWKYAQMFPGLKPPNYKLDQMSPYRLNQRCAGTFRKGRIMLAGDAAHLCNPFGGLGLTGGLLDAAALADALIAIYQGLATDSILDHYAQMRRETFLDIVNPTSQANKRRLHEPDPETVGEMDPFLRALREADTNTKQNLRSHSKLASDMSQFYQQDHNAAQVK</sequence>
<dbReference type="EMBL" id="ML978122">
    <property type="protein sequence ID" value="KAF2103597.1"/>
    <property type="molecule type" value="Genomic_DNA"/>
</dbReference>
<evidence type="ECO:0000256" key="2">
    <source>
        <dbReference type="ARBA" id="ARBA00022827"/>
    </source>
</evidence>
<dbReference type="AlphaFoldDB" id="A0A9P4IPG8"/>
<dbReference type="OrthoDB" id="10016252at2759"/>
<evidence type="ECO:0000256" key="1">
    <source>
        <dbReference type="ARBA" id="ARBA00022630"/>
    </source>
</evidence>
<keyword evidence="3" id="KW-0560">Oxidoreductase</keyword>
<reference evidence="6" key="1">
    <citation type="journal article" date="2020" name="Stud. Mycol.">
        <title>101 Dothideomycetes genomes: a test case for predicting lifestyles and emergence of pathogens.</title>
        <authorList>
            <person name="Haridas S."/>
            <person name="Albert R."/>
            <person name="Binder M."/>
            <person name="Bloem J."/>
            <person name="Labutti K."/>
            <person name="Salamov A."/>
            <person name="Andreopoulos B."/>
            <person name="Baker S."/>
            <person name="Barry K."/>
            <person name="Bills G."/>
            <person name="Bluhm B."/>
            <person name="Cannon C."/>
            <person name="Castanera R."/>
            <person name="Culley D."/>
            <person name="Daum C."/>
            <person name="Ezra D."/>
            <person name="Gonzalez J."/>
            <person name="Henrissat B."/>
            <person name="Kuo A."/>
            <person name="Liang C."/>
            <person name="Lipzen A."/>
            <person name="Lutzoni F."/>
            <person name="Magnuson J."/>
            <person name="Mondo S."/>
            <person name="Nolan M."/>
            <person name="Ohm R."/>
            <person name="Pangilinan J."/>
            <person name="Park H.-J."/>
            <person name="Ramirez L."/>
            <person name="Alfaro M."/>
            <person name="Sun H."/>
            <person name="Tritt A."/>
            <person name="Yoshinaga Y."/>
            <person name="Zwiers L.-H."/>
            <person name="Turgeon B."/>
            <person name="Goodwin S."/>
            <person name="Spatafora J."/>
            <person name="Crous P."/>
            <person name="Grigoriev I."/>
        </authorList>
    </citation>
    <scope>NUCLEOTIDE SEQUENCE</scope>
    <source>
        <strain evidence="6">CBS 133067</strain>
    </source>
</reference>
<dbReference type="Gene3D" id="3.50.50.60">
    <property type="entry name" value="FAD/NAD(P)-binding domain"/>
    <property type="match status" value="1"/>
</dbReference>
<dbReference type="PANTHER" id="PTHR43476:SF4">
    <property type="entry name" value="BLR0106 PROTEIN"/>
    <property type="match status" value="1"/>
</dbReference>
<evidence type="ECO:0000313" key="7">
    <source>
        <dbReference type="Proteomes" id="UP000799772"/>
    </source>
</evidence>
<dbReference type="Gene3D" id="3.30.9.10">
    <property type="entry name" value="D-Amino Acid Oxidase, subunit A, domain 2"/>
    <property type="match status" value="1"/>
</dbReference>
<name>A0A9P4IPG8_9PEZI</name>
<evidence type="ECO:0000313" key="6">
    <source>
        <dbReference type="EMBL" id="KAF2103597.1"/>
    </source>
</evidence>
<keyword evidence="1" id="KW-0285">Flavoprotein</keyword>
<gene>
    <name evidence="6" type="ORF">NA57DRAFT_33280</name>
</gene>
<evidence type="ECO:0000256" key="3">
    <source>
        <dbReference type="ARBA" id="ARBA00023002"/>
    </source>
</evidence>
<dbReference type="Pfam" id="PF01494">
    <property type="entry name" value="FAD_binding_3"/>
    <property type="match status" value="1"/>
</dbReference>
<evidence type="ECO:0000256" key="4">
    <source>
        <dbReference type="ARBA" id="ARBA00023027"/>
    </source>
</evidence>
<dbReference type="GO" id="GO:0071949">
    <property type="term" value="F:FAD binding"/>
    <property type="evidence" value="ECO:0007669"/>
    <property type="project" value="InterPro"/>
</dbReference>
<keyword evidence="7" id="KW-1185">Reference proteome</keyword>
<evidence type="ECO:0000259" key="5">
    <source>
        <dbReference type="Pfam" id="PF01494"/>
    </source>
</evidence>
<accession>A0A9P4IPG8</accession>
<dbReference type="InterPro" id="IPR050631">
    <property type="entry name" value="PheA/TfdB_FAD_monoxygenase"/>
</dbReference>
<keyword evidence="4" id="KW-0520">NAD</keyword>
<comment type="caution">
    <text evidence="6">The sequence shown here is derived from an EMBL/GenBank/DDBJ whole genome shotgun (WGS) entry which is preliminary data.</text>
</comment>
<dbReference type="Proteomes" id="UP000799772">
    <property type="component" value="Unassembled WGS sequence"/>
</dbReference>
<dbReference type="InterPro" id="IPR002938">
    <property type="entry name" value="FAD-bd"/>
</dbReference>
<feature type="domain" description="FAD-binding" evidence="5">
    <location>
        <begin position="8"/>
        <end position="342"/>
    </location>
</feature>
<protein>
    <submittedName>
        <fullName evidence="6">FAD/NAD(P)-binding domain-containing protein</fullName>
    </submittedName>
</protein>
<proteinExistence type="predicted"/>